<dbReference type="SUPFAM" id="SSF51338">
    <property type="entry name" value="Composite domain of metallo-dependent hydrolases"/>
    <property type="match status" value="1"/>
</dbReference>
<dbReference type="RefSeq" id="WP_207325123.1">
    <property type="nucleotide sequence ID" value="NZ_CP071504.1"/>
</dbReference>
<name>A0A974XKQ5_9GAMM</name>
<evidence type="ECO:0000313" key="5">
    <source>
        <dbReference type="Proteomes" id="UP000663281"/>
    </source>
</evidence>
<dbReference type="CDD" id="cd01299">
    <property type="entry name" value="Met_dep_hydrolase_A"/>
    <property type="match status" value="1"/>
</dbReference>
<dbReference type="GO" id="GO:0016810">
    <property type="term" value="F:hydrolase activity, acting on carbon-nitrogen (but not peptide) bonds"/>
    <property type="evidence" value="ECO:0007669"/>
    <property type="project" value="InterPro"/>
</dbReference>
<dbReference type="Gene3D" id="2.30.40.10">
    <property type="entry name" value="Urease, subunit C, domain 1"/>
    <property type="match status" value="1"/>
</dbReference>
<keyword evidence="2" id="KW-0732">Signal</keyword>
<dbReference type="SUPFAM" id="SSF51556">
    <property type="entry name" value="Metallo-dependent hydrolases"/>
    <property type="match status" value="1"/>
</dbReference>
<dbReference type="InterPro" id="IPR057744">
    <property type="entry name" value="OTAase-like"/>
</dbReference>
<keyword evidence="5" id="KW-1185">Reference proteome</keyword>
<evidence type="ECO:0000313" key="4">
    <source>
        <dbReference type="EMBL" id="QSX30184.1"/>
    </source>
</evidence>
<dbReference type="PANTHER" id="PTHR43135:SF3">
    <property type="entry name" value="ALPHA-D-RIBOSE 1-METHYLPHOSPHONATE 5-TRIPHOSPHATE DIPHOSPHATASE"/>
    <property type="match status" value="1"/>
</dbReference>
<gene>
    <name evidence="4" type="ORF">JYB88_00440</name>
</gene>
<feature type="chain" id="PRO_5036779729" evidence="2">
    <location>
        <begin position="20"/>
        <end position="431"/>
    </location>
</feature>
<dbReference type="InterPro" id="IPR051781">
    <property type="entry name" value="Metallo-dep_Hydrolase"/>
</dbReference>
<dbReference type="InterPro" id="IPR032466">
    <property type="entry name" value="Metal_Hydrolase"/>
</dbReference>
<dbReference type="EMBL" id="CP071504">
    <property type="protein sequence ID" value="QSX30184.1"/>
    <property type="molecule type" value="Genomic_DNA"/>
</dbReference>
<dbReference type="KEGG" id="scyp:JYB88_00440"/>
<evidence type="ECO:0000256" key="2">
    <source>
        <dbReference type="SAM" id="SignalP"/>
    </source>
</evidence>
<dbReference type="Pfam" id="PF01979">
    <property type="entry name" value="Amidohydro_1"/>
    <property type="match status" value="1"/>
</dbReference>
<dbReference type="AlphaFoldDB" id="A0A974XKQ5"/>
<organism evidence="4 5">
    <name type="scientific">Shewanella cyperi</name>
    <dbReference type="NCBI Taxonomy" id="2814292"/>
    <lineage>
        <taxon>Bacteria</taxon>
        <taxon>Pseudomonadati</taxon>
        <taxon>Pseudomonadota</taxon>
        <taxon>Gammaproteobacteria</taxon>
        <taxon>Alteromonadales</taxon>
        <taxon>Shewanellaceae</taxon>
        <taxon>Shewanella</taxon>
    </lineage>
</organism>
<dbReference type="InterPro" id="IPR011059">
    <property type="entry name" value="Metal-dep_hydrolase_composite"/>
</dbReference>
<dbReference type="InterPro" id="IPR006680">
    <property type="entry name" value="Amidohydro-rel"/>
</dbReference>
<sequence>MKKALLPLSLMLLSVQAQALTLIHAGQIIDGRSDTPMQQATLVLDANLIQAIEPGYRAAAEGDSVIDWRDGTLMPGFIDMHTHLTFRGGEGAYLEPYTLNPADVALRGVLYGQKTMNAGFTTVRDLGDMGNASVALRNAINKGWVQGPRIYTAGTSIATTGGHADKTNGRNLELEGDPGPKEGVINGAAEAYKAVRQRYKEGADLIKITATGGVLSVAKSGENPQFTDEELKAIVAAARDYGFKVAVHAHGKEGIRRAILAGVNTIEHGTYMDKDLFPLMKKHNVALVPTLMAGEYVTEKAKIDGFFPELVRPKAAEIGPKIQTTFAAAYKAGVRIAFGTDAGVFEHGDNAREFSLMVAAGMPPMKAIQSATSVAAEVLGEPKIGILEPGRFADVVGVRGNPLKDIQLLERVSLVIKDGKVVKIPRGEQAD</sequence>
<reference evidence="4 5" key="1">
    <citation type="submission" date="2021-03" db="EMBL/GenBank/DDBJ databases">
        <title>Novel species identification of genus Shewanella.</title>
        <authorList>
            <person name="Liu G."/>
            <person name="Zhang Q."/>
        </authorList>
    </citation>
    <scope>NUCLEOTIDE SEQUENCE [LARGE SCALE GENOMIC DNA]</scope>
    <source>
        <strain evidence="4 5">FJAT-53726</strain>
    </source>
</reference>
<evidence type="ECO:0000259" key="3">
    <source>
        <dbReference type="Pfam" id="PF01979"/>
    </source>
</evidence>
<proteinExistence type="predicted"/>
<feature type="signal peptide" evidence="2">
    <location>
        <begin position="1"/>
        <end position="19"/>
    </location>
</feature>
<dbReference type="Gene3D" id="3.20.20.140">
    <property type="entry name" value="Metal-dependent hydrolases"/>
    <property type="match status" value="1"/>
</dbReference>
<evidence type="ECO:0000256" key="1">
    <source>
        <dbReference type="SAM" id="MobiDB-lite"/>
    </source>
</evidence>
<feature type="domain" description="Amidohydrolase-related" evidence="3">
    <location>
        <begin position="72"/>
        <end position="422"/>
    </location>
</feature>
<protein>
    <submittedName>
        <fullName evidence="4">Amidohydrolase family protein</fullName>
    </submittedName>
</protein>
<feature type="region of interest" description="Disordered" evidence="1">
    <location>
        <begin position="161"/>
        <end position="180"/>
    </location>
</feature>
<dbReference type="PANTHER" id="PTHR43135">
    <property type="entry name" value="ALPHA-D-RIBOSE 1-METHYLPHOSPHONATE 5-TRIPHOSPHATE DIPHOSPHATASE"/>
    <property type="match status" value="1"/>
</dbReference>
<dbReference type="Proteomes" id="UP000663281">
    <property type="component" value="Chromosome"/>
</dbReference>
<accession>A0A974XKQ5</accession>